<feature type="signal peptide" evidence="1">
    <location>
        <begin position="1"/>
        <end position="25"/>
    </location>
</feature>
<evidence type="ECO:0000259" key="2">
    <source>
        <dbReference type="Pfam" id="PF12680"/>
    </source>
</evidence>
<sequence length="147" mass="15684">MINVKTLRGLAVAATLILGTEMAIAGDASVLAQRFEATENAVNAKDAKAWAEAMYADNVVVVGEGSQQPIRGLAALLPVMEEIVAGAQSCSIEMNDAVVGAEQASTFATWSCTPVEGEPYQVRALYVWEQQKVGWRVIAEMYGMGNM</sequence>
<keyword evidence="4" id="KW-1185">Reference proteome</keyword>
<dbReference type="Proteomes" id="UP000599578">
    <property type="component" value="Unassembled WGS sequence"/>
</dbReference>
<dbReference type="SUPFAM" id="SSF54427">
    <property type="entry name" value="NTF2-like"/>
    <property type="match status" value="1"/>
</dbReference>
<accession>A0A917ZIW6</accession>
<dbReference type="Gene3D" id="3.10.450.50">
    <property type="match status" value="1"/>
</dbReference>
<organism evidence="3 4">
    <name type="scientific">Marinobacterium nitratireducens</name>
    <dbReference type="NCBI Taxonomy" id="518897"/>
    <lineage>
        <taxon>Bacteria</taxon>
        <taxon>Pseudomonadati</taxon>
        <taxon>Pseudomonadota</taxon>
        <taxon>Gammaproteobacteria</taxon>
        <taxon>Oceanospirillales</taxon>
        <taxon>Oceanospirillaceae</taxon>
        <taxon>Marinobacterium</taxon>
    </lineage>
</organism>
<dbReference type="AlphaFoldDB" id="A0A917ZIW6"/>
<comment type="caution">
    <text evidence="3">The sequence shown here is derived from an EMBL/GenBank/DDBJ whole genome shotgun (WGS) entry which is preliminary data.</text>
</comment>
<name>A0A917ZIW6_9GAMM</name>
<protein>
    <recommendedName>
        <fullName evidence="2">SnoaL-like domain-containing protein</fullName>
    </recommendedName>
</protein>
<feature type="chain" id="PRO_5037573472" description="SnoaL-like domain-containing protein" evidence="1">
    <location>
        <begin position="26"/>
        <end position="147"/>
    </location>
</feature>
<evidence type="ECO:0000256" key="1">
    <source>
        <dbReference type="SAM" id="SignalP"/>
    </source>
</evidence>
<keyword evidence="1" id="KW-0732">Signal</keyword>
<gene>
    <name evidence="3" type="ORF">GCM10011348_29160</name>
</gene>
<reference evidence="3 4" key="1">
    <citation type="journal article" date="2014" name="Int. J. Syst. Evol. Microbiol.">
        <title>Complete genome sequence of Corynebacterium casei LMG S-19264T (=DSM 44701T), isolated from a smear-ripened cheese.</title>
        <authorList>
            <consortium name="US DOE Joint Genome Institute (JGI-PGF)"/>
            <person name="Walter F."/>
            <person name="Albersmeier A."/>
            <person name="Kalinowski J."/>
            <person name="Ruckert C."/>
        </authorList>
    </citation>
    <scope>NUCLEOTIDE SEQUENCE [LARGE SCALE GENOMIC DNA]</scope>
    <source>
        <strain evidence="3 4">CGMCC 1.7286</strain>
    </source>
</reference>
<dbReference type="RefSeq" id="WP_188861349.1">
    <property type="nucleotide sequence ID" value="NZ_BMLT01000007.1"/>
</dbReference>
<dbReference type="InterPro" id="IPR037401">
    <property type="entry name" value="SnoaL-like"/>
</dbReference>
<evidence type="ECO:0000313" key="4">
    <source>
        <dbReference type="Proteomes" id="UP000599578"/>
    </source>
</evidence>
<feature type="domain" description="SnoaL-like" evidence="2">
    <location>
        <begin position="40"/>
        <end position="129"/>
    </location>
</feature>
<proteinExistence type="predicted"/>
<dbReference type="EMBL" id="BMLT01000007">
    <property type="protein sequence ID" value="GGO83980.1"/>
    <property type="molecule type" value="Genomic_DNA"/>
</dbReference>
<evidence type="ECO:0000313" key="3">
    <source>
        <dbReference type="EMBL" id="GGO83980.1"/>
    </source>
</evidence>
<dbReference type="Pfam" id="PF12680">
    <property type="entry name" value="SnoaL_2"/>
    <property type="match status" value="1"/>
</dbReference>
<dbReference type="InterPro" id="IPR032710">
    <property type="entry name" value="NTF2-like_dom_sf"/>
</dbReference>